<dbReference type="InterPro" id="IPR009057">
    <property type="entry name" value="Homeodomain-like_sf"/>
</dbReference>
<dbReference type="EMBL" id="LUWI01000035">
    <property type="protein sequence ID" value="KZU01917.1"/>
    <property type="molecule type" value="Genomic_DNA"/>
</dbReference>
<protein>
    <submittedName>
        <fullName evidence="2">Uncharacterized protein</fullName>
    </submittedName>
</protein>
<evidence type="ECO:0000313" key="3">
    <source>
        <dbReference type="Proteomes" id="UP000076882"/>
    </source>
</evidence>
<dbReference type="AlphaFoldDB" id="A0A165RZF6"/>
<reference evidence="3 4" key="1">
    <citation type="submission" date="2016-03" db="EMBL/GenBank/DDBJ databases">
        <title>Comparative genomics of 54 Lactobacillus plantarum strains reveals genomic uncoupling from niche constraints.</title>
        <authorList>
            <person name="Martino M.E."/>
        </authorList>
    </citation>
    <scope>NUCLEOTIDE SEQUENCE [LARGE SCALE GENOMIC DNA]</scope>
    <source>
        <strain evidence="2 3">19.1</strain>
        <strain evidence="1 4">Nizo2260</strain>
    </source>
</reference>
<dbReference type="Proteomes" id="UP000076989">
    <property type="component" value="Unassembled WGS sequence"/>
</dbReference>
<accession>A0A165RZF6</accession>
<dbReference type="KEGG" id="lpb:SH83_14215"/>
<organism evidence="2 3">
    <name type="scientific">Lactiplantibacillus plantarum</name>
    <name type="common">Lactobacillus plantarum</name>
    <dbReference type="NCBI Taxonomy" id="1590"/>
    <lineage>
        <taxon>Bacteria</taxon>
        <taxon>Bacillati</taxon>
        <taxon>Bacillota</taxon>
        <taxon>Bacilli</taxon>
        <taxon>Lactobacillales</taxon>
        <taxon>Lactobacillaceae</taxon>
        <taxon>Lactiplantibacillus</taxon>
    </lineage>
</organism>
<name>A0A165RZF6_LACPN</name>
<dbReference type="OMA" id="CRERVIP"/>
<dbReference type="SUPFAM" id="SSF46689">
    <property type="entry name" value="Homeodomain-like"/>
    <property type="match status" value="1"/>
</dbReference>
<evidence type="ECO:0000313" key="2">
    <source>
        <dbReference type="EMBL" id="KZU96689.1"/>
    </source>
</evidence>
<dbReference type="RefSeq" id="WP_011102160.1">
    <property type="nucleotide sequence ID" value="NZ_CABMJP010000001.1"/>
</dbReference>
<sequence>MTKLIMNNQLHIDQRTHQTHRKLITALQANFKAQKIFNELTVKQLCLDAHVGRATFYRHHQDIEDIIVIEYLIALQQLGQALNDLTTTSYATIAGAIVTTLRAHLDLPLLVSWAQCRDRVIPLEVGFAQQLLTSLAIHPKQRHFMATYLGNCLHQLAWQLATTQPTLSRIETYRLFIQLIPNVLQAPTIPTD</sequence>
<evidence type="ECO:0000313" key="4">
    <source>
        <dbReference type="Proteomes" id="UP000076989"/>
    </source>
</evidence>
<comment type="caution">
    <text evidence="2">The sequence shown here is derived from an EMBL/GenBank/DDBJ whole genome shotgun (WGS) entry which is preliminary data.</text>
</comment>
<evidence type="ECO:0000313" key="1">
    <source>
        <dbReference type="EMBL" id="KZU01917.1"/>
    </source>
</evidence>
<dbReference type="Proteomes" id="UP000076882">
    <property type="component" value="Unassembled WGS sequence"/>
</dbReference>
<dbReference type="PATRIC" id="fig|1590.144.peg.2956"/>
<dbReference type="EMBL" id="LUXM01000018">
    <property type="protein sequence ID" value="KZU96689.1"/>
    <property type="molecule type" value="Genomic_DNA"/>
</dbReference>
<proteinExistence type="predicted"/>
<dbReference type="Gene3D" id="1.10.357.10">
    <property type="entry name" value="Tetracycline Repressor, domain 2"/>
    <property type="match status" value="1"/>
</dbReference>
<gene>
    <name evidence="2" type="ORF">Lp19_0665</name>
    <name evidence="1" type="ORF">Nizo2260_2724</name>
</gene>